<organism evidence="1 2">
    <name type="scientific">Muricoprocola aceti</name>
    <dbReference type="NCBI Taxonomy" id="2981772"/>
    <lineage>
        <taxon>Bacteria</taxon>
        <taxon>Bacillati</taxon>
        <taxon>Bacillota</taxon>
        <taxon>Clostridia</taxon>
        <taxon>Lachnospirales</taxon>
        <taxon>Lachnospiraceae</taxon>
        <taxon>Muricoprocola</taxon>
    </lineage>
</organism>
<dbReference type="Proteomes" id="UP001652338">
    <property type="component" value="Unassembled WGS sequence"/>
</dbReference>
<sequence>MESATEKIFTCDACKYTFSAAKYEKRCPDCGKLQVRSASLKEIDDYIQIQMEIVQAENHIL</sequence>
<dbReference type="EMBL" id="JAOQKE010000001">
    <property type="protein sequence ID" value="MCU6723865.1"/>
    <property type="molecule type" value="Genomic_DNA"/>
</dbReference>
<accession>A0ABT2SH92</accession>
<name>A0ABT2SH92_9FIRM</name>
<protein>
    <submittedName>
        <fullName evidence="1">Hydrogenase maturation nickel metallochaperone HypA</fullName>
    </submittedName>
</protein>
<comment type="caution">
    <text evidence="1">The sequence shown here is derived from an EMBL/GenBank/DDBJ whole genome shotgun (WGS) entry which is preliminary data.</text>
</comment>
<evidence type="ECO:0000313" key="1">
    <source>
        <dbReference type="EMBL" id="MCU6723865.1"/>
    </source>
</evidence>
<reference evidence="1 2" key="1">
    <citation type="journal article" date="2021" name="ISME Commun">
        <title>Automated analysis of genomic sequences facilitates high-throughput and comprehensive description of bacteria.</title>
        <authorList>
            <person name="Hitch T.C.A."/>
        </authorList>
    </citation>
    <scope>NUCLEOTIDE SEQUENCE [LARGE SCALE GENOMIC DNA]</scope>
    <source>
        <strain evidence="1 2">Sanger_29</strain>
    </source>
</reference>
<proteinExistence type="predicted"/>
<evidence type="ECO:0000313" key="2">
    <source>
        <dbReference type="Proteomes" id="UP001652338"/>
    </source>
</evidence>
<dbReference type="RefSeq" id="WP_262653044.1">
    <property type="nucleotide sequence ID" value="NZ_JAOQKE010000001.1"/>
</dbReference>
<keyword evidence="2" id="KW-1185">Reference proteome</keyword>
<gene>
    <name evidence="1" type="ORF">OCV47_00595</name>
</gene>